<feature type="signal peptide" evidence="9">
    <location>
        <begin position="1"/>
        <end position="19"/>
    </location>
</feature>
<feature type="compositionally biased region" description="Polar residues" evidence="8">
    <location>
        <begin position="87"/>
        <end position="99"/>
    </location>
</feature>
<dbReference type="Proteomes" id="UP001161247">
    <property type="component" value="Chromosome 6"/>
</dbReference>
<evidence type="ECO:0000313" key="10">
    <source>
        <dbReference type="EMBL" id="CAI9110147.1"/>
    </source>
</evidence>
<dbReference type="PANTHER" id="PTHR33348">
    <property type="entry name" value="PRECURSOR OF CEP5"/>
    <property type="match status" value="1"/>
</dbReference>
<evidence type="ECO:0000256" key="8">
    <source>
        <dbReference type="SAM" id="MobiDB-lite"/>
    </source>
</evidence>
<gene>
    <name evidence="10" type="ORF">OLC1_LOCUS17870</name>
</gene>
<dbReference type="GO" id="GO:0048364">
    <property type="term" value="P:root development"/>
    <property type="evidence" value="ECO:0007669"/>
    <property type="project" value="InterPro"/>
</dbReference>
<dbReference type="GO" id="GO:0048046">
    <property type="term" value="C:apoplast"/>
    <property type="evidence" value="ECO:0007669"/>
    <property type="project" value="UniProtKB-SubCell"/>
</dbReference>
<keyword evidence="3" id="KW-0052">Apoplast</keyword>
<dbReference type="GO" id="GO:0006995">
    <property type="term" value="P:cellular response to nitrogen starvation"/>
    <property type="evidence" value="ECO:0007669"/>
    <property type="project" value="UniProtKB-ARBA"/>
</dbReference>
<evidence type="ECO:0000256" key="4">
    <source>
        <dbReference type="ARBA" id="ARBA00022525"/>
    </source>
</evidence>
<sequence length="176" mass="19094">MARVLQICICSFLLVVIAGNEFLFAEGRQIKTLNKQSLESSKDDKGFINQGKEVIGSNQASTGYQGDLQKTQTNYDVPETKRVLPKMSSNVPKSSTEFGSSMAEHVNGFQPTAPGNSPGVGHSHEGRKQMEQNIPSAKSSEGYFLEGSTDDFRPTGPGRSPGVGHSVRNTKEEPKF</sequence>
<dbReference type="PANTHER" id="PTHR33348:SF44">
    <property type="entry name" value="PRECURSOR OF CEP6"/>
    <property type="match status" value="1"/>
</dbReference>
<keyword evidence="7" id="KW-0379">Hydroxylation</keyword>
<dbReference type="GO" id="GO:1902025">
    <property type="term" value="P:nitrate import"/>
    <property type="evidence" value="ECO:0007669"/>
    <property type="project" value="TreeGrafter"/>
</dbReference>
<keyword evidence="4" id="KW-0964">Secreted</keyword>
<keyword evidence="5" id="KW-0372">Hormone</keyword>
<keyword evidence="6 9" id="KW-0732">Signal</keyword>
<proteinExistence type="inferred from homology"/>
<evidence type="ECO:0000256" key="6">
    <source>
        <dbReference type="ARBA" id="ARBA00022729"/>
    </source>
</evidence>
<evidence type="ECO:0000256" key="3">
    <source>
        <dbReference type="ARBA" id="ARBA00022523"/>
    </source>
</evidence>
<organism evidence="10 11">
    <name type="scientific">Oldenlandia corymbosa var. corymbosa</name>
    <dbReference type="NCBI Taxonomy" id="529605"/>
    <lineage>
        <taxon>Eukaryota</taxon>
        <taxon>Viridiplantae</taxon>
        <taxon>Streptophyta</taxon>
        <taxon>Embryophyta</taxon>
        <taxon>Tracheophyta</taxon>
        <taxon>Spermatophyta</taxon>
        <taxon>Magnoliopsida</taxon>
        <taxon>eudicotyledons</taxon>
        <taxon>Gunneridae</taxon>
        <taxon>Pentapetalae</taxon>
        <taxon>asterids</taxon>
        <taxon>lamiids</taxon>
        <taxon>Gentianales</taxon>
        <taxon>Rubiaceae</taxon>
        <taxon>Rubioideae</taxon>
        <taxon>Spermacoceae</taxon>
        <taxon>Hedyotis-Oldenlandia complex</taxon>
        <taxon>Oldenlandia</taxon>
    </lineage>
</organism>
<evidence type="ECO:0000256" key="9">
    <source>
        <dbReference type="SAM" id="SignalP"/>
    </source>
</evidence>
<feature type="chain" id="PRO_5043762903" evidence="9">
    <location>
        <begin position="20"/>
        <end position="176"/>
    </location>
</feature>
<evidence type="ECO:0000256" key="7">
    <source>
        <dbReference type="ARBA" id="ARBA00023278"/>
    </source>
</evidence>
<accession>A0AAV1DS59</accession>
<dbReference type="EMBL" id="OX459123">
    <property type="protein sequence ID" value="CAI9110147.1"/>
    <property type="molecule type" value="Genomic_DNA"/>
</dbReference>
<comment type="subcellular location">
    <subcellularLocation>
        <location evidence="1">Secreted</location>
        <location evidence="1">Extracellular space</location>
        <location evidence="1">Apoplast</location>
    </subcellularLocation>
</comment>
<evidence type="ECO:0000256" key="5">
    <source>
        <dbReference type="ARBA" id="ARBA00022702"/>
    </source>
</evidence>
<dbReference type="GO" id="GO:2000280">
    <property type="term" value="P:regulation of root development"/>
    <property type="evidence" value="ECO:0007669"/>
    <property type="project" value="TreeGrafter"/>
</dbReference>
<dbReference type="GO" id="GO:0005179">
    <property type="term" value="F:hormone activity"/>
    <property type="evidence" value="ECO:0007669"/>
    <property type="project" value="UniProtKB-KW"/>
</dbReference>
<name>A0AAV1DS59_OLDCO</name>
<dbReference type="AlphaFoldDB" id="A0AAV1DS59"/>
<evidence type="ECO:0000256" key="2">
    <source>
        <dbReference type="ARBA" id="ARBA00008963"/>
    </source>
</evidence>
<feature type="region of interest" description="Disordered" evidence="8">
    <location>
        <begin position="79"/>
        <end position="176"/>
    </location>
</feature>
<keyword evidence="11" id="KW-1185">Reference proteome</keyword>
<dbReference type="GO" id="GO:1901371">
    <property type="term" value="P:regulation of leaf morphogenesis"/>
    <property type="evidence" value="ECO:0007669"/>
    <property type="project" value="TreeGrafter"/>
</dbReference>
<evidence type="ECO:0000313" key="11">
    <source>
        <dbReference type="Proteomes" id="UP001161247"/>
    </source>
</evidence>
<reference evidence="10" key="1">
    <citation type="submission" date="2023-03" db="EMBL/GenBank/DDBJ databases">
        <authorList>
            <person name="Julca I."/>
        </authorList>
    </citation>
    <scope>NUCLEOTIDE SEQUENCE</scope>
</reference>
<protein>
    <submittedName>
        <fullName evidence="10">OLC1v1010123C1</fullName>
    </submittedName>
</protein>
<comment type="similarity">
    <text evidence="2">Belongs to the C-terminally encoded plant signaling peptide (CEP) family.</text>
</comment>
<dbReference type="InterPro" id="IPR033250">
    <property type="entry name" value="CEP"/>
</dbReference>
<evidence type="ECO:0000256" key="1">
    <source>
        <dbReference type="ARBA" id="ARBA00004271"/>
    </source>
</evidence>